<dbReference type="EMBL" id="BSXT01000395">
    <property type="protein sequence ID" value="GMF26400.1"/>
    <property type="molecule type" value="Genomic_DNA"/>
</dbReference>
<feature type="compositionally biased region" description="Basic and acidic residues" evidence="1">
    <location>
        <begin position="121"/>
        <end position="133"/>
    </location>
</feature>
<sequence length="361" mass="40633">MPWRPRRARSWSPRDAQDYAAVVTVPDTQEEVAVSHGSCEDEYIRHVQIDTSVQLSQNTVSLLFGSSSESETELSQAAVSRAFDISPSDLQAFNVDVNFVPDEENISDFESFSSSGSDGSGIREHGSDSDRGGIEQNDDFLSDSDAVTMDAAFMTSLQIGKGALGRTATKQRIDALRSIQWSQVSKLYEADTPAHPGLVMEEAKPVSELVDVCHSPILMFSNFVPNSLWVMINAETNGYSLQQVQTRAQVIHAKQRDPRRETINQIVRRLKAKPAYDTHEILQFIRLLAARMLCPQKRRFASDWSTMEDGTVPAGVFGRFMGRYRCQDIMEDLHFVDNTAGRSRDKLWKLRPVIDKLQHRF</sequence>
<keyword evidence="4" id="KW-1185">Reference proteome</keyword>
<proteinExistence type="predicted"/>
<feature type="compositionally biased region" description="Low complexity" evidence="1">
    <location>
        <begin position="108"/>
        <end position="117"/>
    </location>
</feature>
<comment type="caution">
    <text evidence="3">The sequence shown here is derived from an EMBL/GenBank/DDBJ whole genome shotgun (WGS) entry which is preliminary data.</text>
</comment>
<gene>
    <name evidence="3" type="ORF">Pfra01_000496800</name>
</gene>
<dbReference type="PANTHER" id="PTHR46599">
    <property type="entry name" value="PIGGYBAC TRANSPOSABLE ELEMENT-DERIVED PROTEIN 4"/>
    <property type="match status" value="1"/>
</dbReference>
<dbReference type="InterPro" id="IPR029526">
    <property type="entry name" value="PGBD"/>
</dbReference>
<protein>
    <submittedName>
        <fullName evidence="3">Unnamed protein product</fullName>
    </submittedName>
</protein>
<evidence type="ECO:0000256" key="1">
    <source>
        <dbReference type="SAM" id="MobiDB-lite"/>
    </source>
</evidence>
<organism evidence="3 4">
    <name type="scientific">Phytophthora fragariaefolia</name>
    <dbReference type="NCBI Taxonomy" id="1490495"/>
    <lineage>
        <taxon>Eukaryota</taxon>
        <taxon>Sar</taxon>
        <taxon>Stramenopiles</taxon>
        <taxon>Oomycota</taxon>
        <taxon>Peronosporomycetes</taxon>
        <taxon>Peronosporales</taxon>
        <taxon>Peronosporaceae</taxon>
        <taxon>Phytophthora</taxon>
    </lineage>
</organism>
<dbReference type="PANTHER" id="PTHR46599:SF3">
    <property type="entry name" value="PIGGYBAC TRANSPOSABLE ELEMENT-DERIVED PROTEIN 4"/>
    <property type="match status" value="1"/>
</dbReference>
<dbReference type="Proteomes" id="UP001165121">
    <property type="component" value="Unassembled WGS sequence"/>
</dbReference>
<dbReference type="OrthoDB" id="93607at2759"/>
<evidence type="ECO:0000313" key="4">
    <source>
        <dbReference type="Proteomes" id="UP001165121"/>
    </source>
</evidence>
<feature type="domain" description="PiggyBac transposable element-derived protein" evidence="2">
    <location>
        <begin position="215"/>
        <end position="361"/>
    </location>
</feature>
<dbReference type="Pfam" id="PF13843">
    <property type="entry name" value="DDE_Tnp_1_7"/>
    <property type="match status" value="1"/>
</dbReference>
<feature type="region of interest" description="Disordered" evidence="1">
    <location>
        <begin position="108"/>
        <end position="140"/>
    </location>
</feature>
<evidence type="ECO:0000313" key="3">
    <source>
        <dbReference type="EMBL" id="GMF26400.1"/>
    </source>
</evidence>
<dbReference type="AlphaFoldDB" id="A0A9W6U704"/>
<accession>A0A9W6U704</accession>
<evidence type="ECO:0000259" key="2">
    <source>
        <dbReference type="Pfam" id="PF13843"/>
    </source>
</evidence>
<name>A0A9W6U704_9STRA</name>
<reference evidence="3" key="1">
    <citation type="submission" date="2023-04" db="EMBL/GenBank/DDBJ databases">
        <title>Phytophthora fragariaefolia NBRC 109709.</title>
        <authorList>
            <person name="Ichikawa N."/>
            <person name="Sato H."/>
            <person name="Tonouchi N."/>
        </authorList>
    </citation>
    <scope>NUCLEOTIDE SEQUENCE</scope>
    <source>
        <strain evidence="3">NBRC 109709</strain>
    </source>
</reference>